<dbReference type="PROSITE" id="PS50893">
    <property type="entry name" value="ABC_TRANSPORTER_2"/>
    <property type="match status" value="1"/>
</dbReference>
<evidence type="ECO:0000256" key="1">
    <source>
        <dbReference type="ARBA" id="ARBA00022448"/>
    </source>
</evidence>
<protein>
    <submittedName>
        <fullName evidence="9">ABC transporter, ATP-binding protein</fullName>
    </submittedName>
</protein>
<dbReference type="InterPro" id="IPR003439">
    <property type="entry name" value="ABC_transporter-like_ATP-bd"/>
</dbReference>
<name>Q9RUM8_DEIRA</name>
<dbReference type="PANTHER" id="PTHR43166:SF30">
    <property type="entry name" value="METHIONINE IMPORT ATP-BINDING PROTEIN METN"/>
    <property type="match status" value="1"/>
</dbReference>
<organism evidence="9 10">
    <name type="scientific">Deinococcus radiodurans (strain ATCC 13939 / DSM 20539 / JCM 16871 / CCUG 27074 / LMG 4051 / NBRC 15346 / NCIMB 9279 / VKM B-1422 / R1)</name>
    <dbReference type="NCBI Taxonomy" id="243230"/>
    <lineage>
        <taxon>Bacteria</taxon>
        <taxon>Thermotogati</taxon>
        <taxon>Deinococcota</taxon>
        <taxon>Deinococci</taxon>
        <taxon>Deinococcales</taxon>
        <taxon>Deinococcaceae</taxon>
        <taxon>Deinococcus</taxon>
    </lineage>
</organism>
<dbReference type="GO" id="GO:0042626">
    <property type="term" value="F:ATPase-coupled transmembrane transporter activity"/>
    <property type="evidence" value="ECO:0000318"/>
    <property type="project" value="GO_Central"/>
</dbReference>
<dbReference type="STRING" id="243230.DR_1356"/>
<dbReference type="PATRIC" id="fig|243230.17.peg.1553"/>
<sequence length="325" mass="34805">MTLPSSPPALHFEGVSKTYPGQPAPALSDLTLTVARGSRTGIIGRSGAGKSTLVRLISGLETPDAGRLLVQGQDVTRLGRAEQRQRQARTGLVFQHFNLLAQPTVLGNVTLPLELAGQPRAQREQRALELLEQVGLADFARRYPAQLSGGQKQRVGIARALVTGPDLLLADEATSALDPETSAGILDLLTRLQRERDLTLLIVTHQLEVVRAATTHVAVLDRGRLVEQGPTRHLLAQPQHEVTRALLDAHRPEVTLGAGEVLRHVNLDDLGAQTLAALARLGARLVQAEAHPQGVDAWLVVREDAGDLSALRPSAEVWTPAPVSA</sequence>
<dbReference type="EMBL" id="AE000513">
    <property type="protein sequence ID" value="AAF10928.1"/>
    <property type="molecule type" value="Genomic_DNA"/>
</dbReference>
<dbReference type="GO" id="GO:0016887">
    <property type="term" value="F:ATP hydrolysis activity"/>
    <property type="evidence" value="ECO:0007669"/>
    <property type="project" value="InterPro"/>
</dbReference>
<gene>
    <name evidence="9" type="ordered locus">DR_1356</name>
</gene>
<evidence type="ECO:0000313" key="9">
    <source>
        <dbReference type="EMBL" id="AAF10928.1"/>
    </source>
</evidence>
<dbReference type="PROSITE" id="PS00211">
    <property type="entry name" value="ABC_TRANSPORTER_1"/>
    <property type="match status" value="1"/>
</dbReference>
<dbReference type="Pfam" id="PF00005">
    <property type="entry name" value="ABC_tran"/>
    <property type="match status" value="1"/>
</dbReference>
<dbReference type="HOGENOM" id="CLU_000604_1_3_0"/>
<evidence type="ECO:0000256" key="3">
    <source>
        <dbReference type="ARBA" id="ARBA00022741"/>
    </source>
</evidence>
<dbReference type="eggNOG" id="COG1135">
    <property type="taxonomic scope" value="Bacteria"/>
</dbReference>
<keyword evidence="4 9" id="KW-0067">ATP-binding</keyword>
<dbReference type="GO" id="GO:0048473">
    <property type="term" value="P:D-methionine transmembrane transport"/>
    <property type="evidence" value="ECO:0000318"/>
    <property type="project" value="GO_Central"/>
</dbReference>
<dbReference type="RefSeq" id="WP_010887997.1">
    <property type="nucleotide sequence ID" value="NC_001263.1"/>
</dbReference>
<reference evidence="9 10" key="1">
    <citation type="journal article" date="1999" name="Science">
        <title>Genome sequence of the radioresistant bacterium Deinococcus radiodurans R1.</title>
        <authorList>
            <person name="White O."/>
            <person name="Eisen J.A."/>
            <person name="Heidelberg J.F."/>
            <person name="Hickey E.K."/>
            <person name="Peterson J.D."/>
            <person name="Dodson R.J."/>
            <person name="Haft D.H."/>
            <person name="Gwinn M.L."/>
            <person name="Nelson W.C."/>
            <person name="Richardson D.L."/>
            <person name="Moffat K.S."/>
            <person name="Qin H."/>
            <person name="Jiang L."/>
            <person name="Pamphile W."/>
            <person name="Crosby M."/>
            <person name="Shen M."/>
            <person name="Vamathevan J.J."/>
            <person name="Lam P."/>
            <person name="McDonald L."/>
            <person name="Utterback T."/>
            <person name="Zalewski C."/>
            <person name="Makarova K.S."/>
            <person name="Aravind L."/>
            <person name="Daly M.J."/>
            <person name="Minton K.W."/>
            <person name="Fleischmann R.D."/>
            <person name="Ketchum K.A."/>
            <person name="Nelson K.E."/>
            <person name="Salzberg S."/>
            <person name="Smith H.O."/>
            <person name="Venter J.C."/>
            <person name="Fraser C.M."/>
        </authorList>
    </citation>
    <scope>NUCLEOTIDE SEQUENCE [LARGE SCALE GENOMIC DNA]</scope>
    <source>
        <strain evidence="10">ATCC 13939 / DSM 20539 / JCM 16871 / LMG 4051 / NBRC 15346 / NCIMB 9279 / R1 / VKM B-1422</strain>
    </source>
</reference>
<dbReference type="GO" id="GO:0005524">
    <property type="term" value="F:ATP binding"/>
    <property type="evidence" value="ECO:0007669"/>
    <property type="project" value="UniProtKB-KW"/>
</dbReference>
<dbReference type="OrthoDB" id="9802185at2"/>
<dbReference type="PaxDb" id="243230-DR_1356"/>
<dbReference type="InterPro" id="IPR017871">
    <property type="entry name" value="ABC_transporter-like_CS"/>
</dbReference>
<evidence type="ECO:0000256" key="7">
    <source>
        <dbReference type="ARBA" id="ARBA00023136"/>
    </source>
</evidence>
<dbReference type="EnsemblBacteria" id="AAF10928">
    <property type="protein sequence ID" value="AAF10928"/>
    <property type="gene ID" value="DR_1356"/>
</dbReference>
<dbReference type="SUPFAM" id="SSF52540">
    <property type="entry name" value="P-loop containing nucleoside triphosphate hydrolases"/>
    <property type="match status" value="1"/>
</dbReference>
<dbReference type="InterPro" id="IPR050086">
    <property type="entry name" value="MetN_ABC_transporter-like"/>
</dbReference>
<dbReference type="InterPro" id="IPR027417">
    <property type="entry name" value="P-loop_NTPase"/>
</dbReference>
<keyword evidence="5" id="KW-1278">Translocase</keyword>
<evidence type="ECO:0000256" key="4">
    <source>
        <dbReference type="ARBA" id="ARBA00022840"/>
    </source>
</evidence>
<keyword evidence="10" id="KW-1185">Reference proteome</keyword>
<keyword evidence="3" id="KW-0547">Nucleotide-binding</keyword>
<evidence type="ECO:0000256" key="5">
    <source>
        <dbReference type="ARBA" id="ARBA00022967"/>
    </source>
</evidence>
<dbReference type="KEGG" id="dra:DR_1356"/>
<dbReference type="GO" id="GO:0015191">
    <property type="term" value="F:L-methionine transmembrane transporter activity"/>
    <property type="evidence" value="ECO:0000318"/>
    <property type="project" value="GO_Central"/>
</dbReference>
<dbReference type="CDD" id="cd03258">
    <property type="entry name" value="ABC_MetN_methionine_transporter"/>
    <property type="match status" value="1"/>
</dbReference>
<dbReference type="SMART" id="SM00382">
    <property type="entry name" value="AAA"/>
    <property type="match status" value="1"/>
</dbReference>
<dbReference type="InterPro" id="IPR003593">
    <property type="entry name" value="AAA+_ATPase"/>
</dbReference>
<dbReference type="AlphaFoldDB" id="Q9RUM8"/>
<accession>Q9RUM8</accession>
<evidence type="ECO:0000313" key="10">
    <source>
        <dbReference type="Proteomes" id="UP000002524"/>
    </source>
</evidence>
<dbReference type="PANTHER" id="PTHR43166">
    <property type="entry name" value="AMINO ACID IMPORT ATP-BINDING PROTEIN"/>
    <property type="match status" value="1"/>
</dbReference>
<dbReference type="InParanoid" id="Q9RUM8"/>
<feature type="domain" description="ABC transporter" evidence="8">
    <location>
        <begin position="10"/>
        <end position="247"/>
    </location>
</feature>
<keyword evidence="2" id="KW-1003">Cell membrane</keyword>
<keyword evidence="6" id="KW-0029">Amino-acid transport</keyword>
<evidence type="ECO:0000256" key="2">
    <source>
        <dbReference type="ARBA" id="ARBA00022475"/>
    </source>
</evidence>
<dbReference type="Gene3D" id="3.40.50.300">
    <property type="entry name" value="P-loop containing nucleotide triphosphate hydrolases"/>
    <property type="match status" value="1"/>
</dbReference>
<evidence type="ECO:0000256" key="6">
    <source>
        <dbReference type="ARBA" id="ARBA00022970"/>
    </source>
</evidence>
<evidence type="ECO:0000259" key="8">
    <source>
        <dbReference type="PROSITE" id="PS50893"/>
    </source>
</evidence>
<proteinExistence type="predicted"/>
<dbReference type="InterPro" id="IPR041701">
    <property type="entry name" value="MetN_ABC"/>
</dbReference>
<dbReference type="FunCoup" id="Q9RUM8">
    <property type="interactions" value="379"/>
</dbReference>
<keyword evidence="7" id="KW-0472">Membrane</keyword>
<dbReference type="Proteomes" id="UP000002524">
    <property type="component" value="Chromosome 1"/>
</dbReference>
<dbReference type="GO" id="GO:0005886">
    <property type="term" value="C:plasma membrane"/>
    <property type="evidence" value="ECO:0000318"/>
    <property type="project" value="GO_Central"/>
</dbReference>
<dbReference type="PIR" id="E75404">
    <property type="entry name" value="E75404"/>
</dbReference>
<keyword evidence="1" id="KW-0813">Transport</keyword>